<organism evidence="2">
    <name type="scientific">Schizophyllum commune (strain H4-8 / FGSC 9210)</name>
    <name type="common">Split gill fungus</name>
    <dbReference type="NCBI Taxonomy" id="578458"/>
    <lineage>
        <taxon>Eukaryota</taxon>
        <taxon>Fungi</taxon>
        <taxon>Dikarya</taxon>
        <taxon>Basidiomycota</taxon>
        <taxon>Agaricomycotina</taxon>
        <taxon>Agaricomycetes</taxon>
        <taxon>Agaricomycetidae</taxon>
        <taxon>Agaricales</taxon>
        <taxon>Schizophyllaceae</taxon>
        <taxon>Schizophyllum</taxon>
    </lineage>
</organism>
<dbReference type="OrthoDB" id="2780168at2759"/>
<dbReference type="KEGG" id="scm:SCHCO_02573223"/>
<keyword evidence="2" id="KW-1185">Reference proteome</keyword>
<dbReference type="InParanoid" id="D8Q1Q1"/>
<dbReference type="HOGENOM" id="CLU_2400931_0_0_1"/>
<evidence type="ECO:0000313" key="1">
    <source>
        <dbReference type="EMBL" id="EFI98544.1"/>
    </source>
</evidence>
<dbReference type="AlphaFoldDB" id="D8Q1Q1"/>
<reference evidence="1 2" key="1">
    <citation type="journal article" date="2010" name="Nat. Biotechnol.">
        <title>Genome sequence of the model mushroom Schizophyllum commune.</title>
        <authorList>
            <person name="Ohm R.A."/>
            <person name="de Jong J.F."/>
            <person name="Lugones L.G."/>
            <person name="Aerts A."/>
            <person name="Kothe E."/>
            <person name="Stajich J.E."/>
            <person name="de Vries R.P."/>
            <person name="Record E."/>
            <person name="Levasseur A."/>
            <person name="Baker S.E."/>
            <person name="Bartholomew K.A."/>
            <person name="Coutinho P.M."/>
            <person name="Erdmann S."/>
            <person name="Fowler T.J."/>
            <person name="Gathman A.C."/>
            <person name="Lombard V."/>
            <person name="Henrissat B."/>
            <person name="Knabe N."/>
            <person name="Kuees U."/>
            <person name="Lilly W.W."/>
            <person name="Lindquist E."/>
            <person name="Lucas S."/>
            <person name="Magnuson J.K."/>
            <person name="Piumi F."/>
            <person name="Raudaskoski M."/>
            <person name="Salamov A."/>
            <person name="Schmutz J."/>
            <person name="Schwarze F.W.M.R."/>
            <person name="vanKuyk P.A."/>
            <person name="Horton J.S."/>
            <person name="Grigoriev I.V."/>
            <person name="Woesten H.A.B."/>
        </authorList>
    </citation>
    <scope>NUCLEOTIDE SEQUENCE [LARGE SCALE GENOMIC DNA]</scope>
    <source>
        <strain evidence="2">H4-8 / FGSC 9210</strain>
    </source>
</reference>
<accession>D8Q1Q1</accession>
<name>D8Q1Q1_SCHCM</name>
<dbReference type="Proteomes" id="UP000007431">
    <property type="component" value="Unassembled WGS sequence"/>
</dbReference>
<evidence type="ECO:0000313" key="2">
    <source>
        <dbReference type="Proteomes" id="UP000007431"/>
    </source>
</evidence>
<sequence>MERNERTVERAVFKLAQKCTTLRKFHWFVCPMGTLTSWAYRILRGEDPRRPTVVGRRSYEGCLSGELFPFTAVVGQELRAAKDGWTQRSRYPC</sequence>
<protein>
    <submittedName>
        <fullName evidence="1">Expressed protein</fullName>
    </submittedName>
</protein>
<dbReference type="EMBL" id="GL377305">
    <property type="protein sequence ID" value="EFI98544.1"/>
    <property type="molecule type" value="Genomic_DNA"/>
</dbReference>
<dbReference type="GeneID" id="9595983"/>
<proteinExistence type="predicted"/>
<gene>
    <name evidence="1" type="ORF">SCHCODRAFT_85059</name>
</gene>
<dbReference type="VEuPathDB" id="FungiDB:SCHCODRAFT_02573223"/>